<accession>A0A6C2U175</accession>
<reference evidence="2 3" key="1">
    <citation type="submission" date="2019-04" db="EMBL/GenBank/DDBJ databases">
        <authorList>
            <person name="Van Vliet M D."/>
        </authorList>
    </citation>
    <scope>NUCLEOTIDE SEQUENCE [LARGE SCALE GENOMIC DNA]</scope>
    <source>
        <strain evidence="2 3">F1</strain>
    </source>
</reference>
<dbReference type="InterPro" id="IPR010905">
    <property type="entry name" value="Glyco_hydro_88"/>
</dbReference>
<dbReference type="PANTHER" id="PTHR33886:SF8">
    <property type="entry name" value="UNSATURATED RHAMNOGALACTURONAN HYDROLASE (EUROFUNG)"/>
    <property type="match status" value="1"/>
</dbReference>
<dbReference type="InterPro" id="IPR008928">
    <property type="entry name" value="6-hairpin_glycosidase_sf"/>
</dbReference>
<evidence type="ECO:0000256" key="1">
    <source>
        <dbReference type="ARBA" id="ARBA00022801"/>
    </source>
</evidence>
<gene>
    <name evidence="2" type="primary">yteR_5</name>
    <name evidence="2" type="ORF">PDESU_02287</name>
</gene>
<dbReference type="Pfam" id="PF07470">
    <property type="entry name" value="Glyco_hydro_88"/>
    <property type="match status" value="1"/>
</dbReference>
<dbReference type="Gene3D" id="1.50.10.10">
    <property type="match status" value="1"/>
</dbReference>
<keyword evidence="1 2" id="KW-0378">Hydrolase</keyword>
<dbReference type="PANTHER" id="PTHR33886">
    <property type="entry name" value="UNSATURATED RHAMNOGALACTURONAN HYDROLASE (EUROFUNG)"/>
    <property type="match status" value="1"/>
</dbReference>
<sequence length="798" mass="91609">MTVGSFLCAFLCFFVAKTSVEAQPYSKLDEYAFRSETIESTIRSAAEYQLGLYGKNIPTKNWLVGTFFSSFVAASEQTGDAWYLQQALKWSDASEWDINNEFHADDVCPGQTYLDIWFLKGGDEKMANLKAKLEPLLDRDVIKPGELHDWEKKDKPFIGRNIWSWCDALYMAPPVYARMGKATGDARYYAQLHKLYWDSVDFLYDRDEQLFYRNSKAQTEKLKTPNGKQVFWGRGNGWVIGGLARLIPYLAEDDPMRPKYIELFNDLAYSLAKYQGGDGLWRPCVNDPEWHQMKETTGSAFFVYALAKGVNEGWLPRKYFEPVVMRGWCGLVDCVSPEGRLGWCQLVAGSPHEARAEDTKDYGVGAFILAGVEMLKFQPLEKMQAEILRPFKPRSVADDGAWTWYNDERVVFHNGVFYASYVKSDGKTALTAFGLEKMPSAHARKEMVLSSREQKDDHNNAAFLPLKDGRLLACYGTHNMTKSFYQRKLTLSQWKEAKASDEQSFEVVETKRGLSYQNLHRVEDENGRIYNFFRGNNFNPHFVFSDDEAESWSKPIQLIRIGQGNDRPYIKYASNGRNRIDLLYTDGHPRICTQNNVYHMFYSDGAFRRSDGSVIRTLEELKADPMTPEEGTLVFDGSTPNGRGWVWDLEYDSKGQPFGAFISSPSGQMGTDMRYWTARFSDGRWTCEQIAFAGSNLYPKEQHYAGGIALHPENDQEIIIAADVFPDSGKPLPKRVYQLFKGSKTSRGWTWEQLTHDPVNNHLRPVIVRGKENALFWFAGEYRRYQEYDCEIMMSMEF</sequence>
<dbReference type="SUPFAM" id="SSF48208">
    <property type="entry name" value="Six-hairpin glycosidases"/>
    <property type="match status" value="1"/>
</dbReference>
<dbReference type="SUPFAM" id="SSF50939">
    <property type="entry name" value="Sialidases"/>
    <property type="match status" value="1"/>
</dbReference>
<dbReference type="EMBL" id="CAAHFG010000001">
    <property type="protein sequence ID" value="VGO13730.1"/>
    <property type="molecule type" value="Genomic_DNA"/>
</dbReference>
<dbReference type="GO" id="GO:0016787">
    <property type="term" value="F:hydrolase activity"/>
    <property type="evidence" value="ECO:0007669"/>
    <property type="project" value="UniProtKB-KW"/>
</dbReference>
<evidence type="ECO:0000313" key="3">
    <source>
        <dbReference type="Proteomes" id="UP000366872"/>
    </source>
</evidence>
<dbReference type="Pfam" id="PF15892">
    <property type="entry name" value="BNR_4"/>
    <property type="match status" value="1"/>
</dbReference>
<protein>
    <submittedName>
        <fullName evidence="2">Unsaturated rhamnogalacturonyl hydrolase YteR</fullName>
    </submittedName>
</protein>
<dbReference type="GO" id="GO:0005975">
    <property type="term" value="P:carbohydrate metabolic process"/>
    <property type="evidence" value="ECO:0007669"/>
    <property type="project" value="InterPro"/>
</dbReference>
<keyword evidence="3" id="KW-1185">Reference proteome</keyword>
<dbReference type="AlphaFoldDB" id="A0A6C2U175"/>
<evidence type="ECO:0000313" key="2">
    <source>
        <dbReference type="EMBL" id="VGO13730.1"/>
    </source>
</evidence>
<dbReference type="Proteomes" id="UP000366872">
    <property type="component" value="Unassembled WGS sequence"/>
</dbReference>
<proteinExistence type="predicted"/>
<dbReference type="InterPro" id="IPR052043">
    <property type="entry name" value="PolySaccharide_Degr_Enz"/>
</dbReference>
<dbReference type="CDD" id="cd15482">
    <property type="entry name" value="Sialidase_non-viral"/>
    <property type="match status" value="1"/>
</dbReference>
<organism evidence="2 3">
    <name type="scientific">Pontiella desulfatans</name>
    <dbReference type="NCBI Taxonomy" id="2750659"/>
    <lineage>
        <taxon>Bacteria</taxon>
        <taxon>Pseudomonadati</taxon>
        <taxon>Kiritimatiellota</taxon>
        <taxon>Kiritimatiellia</taxon>
        <taxon>Kiritimatiellales</taxon>
        <taxon>Pontiellaceae</taxon>
        <taxon>Pontiella</taxon>
    </lineage>
</organism>
<dbReference type="InterPro" id="IPR012341">
    <property type="entry name" value="6hp_glycosidase-like_sf"/>
</dbReference>
<name>A0A6C2U175_PONDE</name>
<dbReference type="InterPro" id="IPR036278">
    <property type="entry name" value="Sialidase_sf"/>
</dbReference>